<dbReference type="OMA" id="TWTFINV"/>
<dbReference type="Pfam" id="PF00069">
    <property type="entry name" value="Pkinase"/>
    <property type="match status" value="1"/>
</dbReference>
<dbReference type="PROSITE" id="PS50011">
    <property type="entry name" value="PROTEIN_KINASE_DOM"/>
    <property type="match status" value="1"/>
</dbReference>
<keyword evidence="3" id="KW-1185">Reference proteome</keyword>
<feature type="domain" description="Protein kinase" evidence="1">
    <location>
        <begin position="484"/>
        <end position="761"/>
    </location>
</feature>
<dbReference type="GO" id="GO:0004672">
    <property type="term" value="F:protein kinase activity"/>
    <property type="evidence" value="ECO:0007669"/>
    <property type="project" value="InterPro"/>
</dbReference>
<dbReference type="InterPro" id="IPR046958">
    <property type="entry name" value="RBK1/2/STUNTED"/>
</dbReference>
<accession>A0A8T2QUB6</accession>
<reference evidence="2" key="1">
    <citation type="submission" date="2021-08" db="EMBL/GenBank/DDBJ databases">
        <title>WGS assembly of Ceratopteris richardii.</title>
        <authorList>
            <person name="Marchant D.B."/>
            <person name="Chen G."/>
            <person name="Jenkins J."/>
            <person name="Shu S."/>
            <person name="Leebens-Mack J."/>
            <person name="Grimwood J."/>
            <person name="Schmutz J."/>
            <person name="Soltis P."/>
            <person name="Soltis D."/>
            <person name="Chen Z.-H."/>
        </authorList>
    </citation>
    <scope>NUCLEOTIDE SEQUENCE</scope>
    <source>
        <strain evidence="2">Whitten #5841</strain>
        <tissue evidence="2">Leaf</tissue>
    </source>
</reference>
<dbReference type="GO" id="GO:0005524">
    <property type="term" value="F:ATP binding"/>
    <property type="evidence" value="ECO:0007669"/>
    <property type="project" value="InterPro"/>
</dbReference>
<dbReference type="Gene3D" id="3.30.200.20">
    <property type="entry name" value="Phosphorylase Kinase, domain 1"/>
    <property type="match status" value="1"/>
</dbReference>
<gene>
    <name evidence="2" type="ORF">KP509_32G062100</name>
</gene>
<proteinExistence type="predicted"/>
<dbReference type="PANTHER" id="PTHR47987:SF11">
    <property type="entry name" value="RECEPTOR-LIKE CYTOSOLIC SERINE_THREONINE-PROTEIN KINASE RBK1 ISOFORM X1"/>
    <property type="match status" value="1"/>
</dbReference>
<dbReference type="FunFam" id="3.30.200.20:FF:000268">
    <property type="entry name" value="probable receptor-like serine/threonine-protein kinase At5g57670"/>
    <property type="match status" value="1"/>
</dbReference>
<dbReference type="InterPro" id="IPR008271">
    <property type="entry name" value="Ser/Thr_kinase_AS"/>
</dbReference>
<dbReference type="SUPFAM" id="SSF56112">
    <property type="entry name" value="Protein kinase-like (PK-like)"/>
    <property type="match status" value="1"/>
</dbReference>
<dbReference type="Gene3D" id="1.10.510.10">
    <property type="entry name" value="Transferase(Phosphotransferase) domain 1"/>
    <property type="match status" value="1"/>
</dbReference>
<evidence type="ECO:0000313" key="3">
    <source>
        <dbReference type="Proteomes" id="UP000825935"/>
    </source>
</evidence>
<dbReference type="CDD" id="cd14066">
    <property type="entry name" value="STKc_IRAK"/>
    <property type="match status" value="1"/>
</dbReference>
<dbReference type="EMBL" id="CM035437">
    <property type="protein sequence ID" value="KAH7287556.1"/>
    <property type="molecule type" value="Genomic_DNA"/>
</dbReference>
<protein>
    <recommendedName>
        <fullName evidence="1">Protein kinase domain-containing protein</fullName>
    </recommendedName>
</protein>
<dbReference type="FunFam" id="1.10.510.10:FF:000095">
    <property type="entry name" value="protein STRUBBELIG-RECEPTOR FAMILY 8"/>
    <property type="match status" value="1"/>
</dbReference>
<dbReference type="OrthoDB" id="654677at2759"/>
<dbReference type="PANTHER" id="PTHR47987">
    <property type="entry name" value="OS08G0249100 PROTEIN"/>
    <property type="match status" value="1"/>
</dbReference>
<dbReference type="InterPro" id="IPR014729">
    <property type="entry name" value="Rossmann-like_a/b/a_fold"/>
</dbReference>
<evidence type="ECO:0000259" key="1">
    <source>
        <dbReference type="PROSITE" id="PS50011"/>
    </source>
</evidence>
<dbReference type="Proteomes" id="UP000825935">
    <property type="component" value="Chromosome 32"/>
</dbReference>
<dbReference type="InterPro" id="IPR011009">
    <property type="entry name" value="Kinase-like_dom_sf"/>
</dbReference>
<sequence length="837" mass="93400">MDSKVKSAQQANDILILGLKLDSSASELLNWTLANFVSAGDSIIALHVAPLTAHADTLRNNKESTTRRTEACIESISGVYETFCSIKQVDLQVRVTEGSSLRRALVGEAKKYNASKLILGHASDKPHVRPSFSLAKYCTRRLPVTCSVIVIQHGQVTFQREGSIKEFGDNSSRVFQTLQKTLQSHNRKYNNLDGKMIGLMSPSSEAEIDHEDFGNVLCPWPLPTRFLESPVSVLQLHKYPSWNKRSEFSLDSPLSLSSPIECSMRENQCGINYPSEYDERNNKDSVCHSHRSLEDCFTETEGTGFARDQSCNSLEKLDSVEHPLKIISPLADQENAKSCGAPAIKGPKAAMCLKDPAAEENDLHPIGWPLLCRQFHANLEPVKKTSRKMSVVEWALQLPDRQRDISNHQANSLEAHDSITPLQSNSQNIRHGQQEWEKSKEPQSVCAPLECCRDTTISRIAKIFSMRPCRQFQMEDLEAATNNFSPEKMVGKGGCSQVYQGVIQEDIRIAVKCLNGSATEDQFINEIEIMCNLEHKNIVQLMGYCIDAKQQMLVYNFASDGNLEQKLHGGKGKTVLPWEARNYIAVGVADALTYLHDGCRQPMVHMDVKSSNILLLSDLEPQLTDFGLAKCLPSSSLQMTCSDVVGTFGYLAPEYFMFGKVSPKTDVYSFGVVLLELITGRCPIDNTRSKGEKNLVIWAKPLLEDESNAERLIDPRLEGCYDPNQLKNMMIAAALCLRQSPQTRPRMTRILELLKGESQGVEHINKQDSVYKESDDGCDLPNYGEIDIRTHLAIALLGLDDDAASQASMDHSMNFAHSNKYLEEYLGGRFSRSSSFE</sequence>
<dbReference type="InterPro" id="IPR000719">
    <property type="entry name" value="Prot_kinase_dom"/>
</dbReference>
<organism evidence="2 3">
    <name type="scientific">Ceratopteris richardii</name>
    <name type="common">Triangle waterfern</name>
    <dbReference type="NCBI Taxonomy" id="49495"/>
    <lineage>
        <taxon>Eukaryota</taxon>
        <taxon>Viridiplantae</taxon>
        <taxon>Streptophyta</taxon>
        <taxon>Embryophyta</taxon>
        <taxon>Tracheophyta</taxon>
        <taxon>Polypodiopsida</taxon>
        <taxon>Polypodiidae</taxon>
        <taxon>Polypodiales</taxon>
        <taxon>Pteridineae</taxon>
        <taxon>Pteridaceae</taxon>
        <taxon>Parkerioideae</taxon>
        <taxon>Ceratopteris</taxon>
    </lineage>
</organism>
<dbReference type="Gene3D" id="3.40.50.620">
    <property type="entry name" value="HUPs"/>
    <property type="match status" value="1"/>
</dbReference>
<dbReference type="AlphaFoldDB" id="A0A8T2QUB6"/>
<dbReference type="PROSITE" id="PS00108">
    <property type="entry name" value="PROTEIN_KINASE_ST"/>
    <property type="match status" value="1"/>
</dbReference>
<evidence type="ECO:0000313" key="2">
    <source>
        <dbReference type="EMBL" id="KAH7287556.1"/>
    </source>
</evidence>
<dbReference type="SMART" id="SM00220">
    <property type="entry name" value="S_TKc"/>
    <property type="match status" value="1"/>
</dbReference>
<name>A0A8T2QUB6_CERRI</name>
<comment type="caution">
    <text evidence="2">The sequence shown here is derived from an EMBL/GenBank/DDBJ whole genome shotgun (WGS) entry which is preliminary data.</text>
</comment>